<evidence type="ECO:0000256" key="4">
    <source>
        <dbReference type="RuleBase" id="RU003718"/>
    </source>
</evidence>
<dbReference type="InterPro" id="IPR035595">
    <property type="entry name" value="UDP_glycos_trans_CS"/>
</dbReference>
<comment type="similarity">
    <text evidence="1 4">Belongs to the UDP-glycosyltransferase family.</text>
</comment>
<dbReference type="AlphaFoldDB" id="A0A834WLF3"/>
<reference evidence="6" key="1">
    <citation type="submission" date="2020-09" db="EMBL/GenBank/DDBJ databases">
        <title>Genome-Enabled Discovery of Anthraquinone Biosynthesis in Senna tora.</title>
        <authorList>
            <person name="Kang S.-H."/>
            <person name="Pandey R.P."/>
            <person name="Lee C.-M."/>
            <person name="Sim J.-S."/>
            <person name="Jeong J.-T."/>
            <person name="Choi B.-S."/>
            <person name="Jung M."/>
            <person name="Ginzburg D."/>
            <person name="Zhao K."/>
            <person name="Won S.Y."/>
            <person name="Oh T.-J."/>
            <person name="Yu Y."/>
            <person name="Kim N.-H."/>
            <person name="Lee O.R."/>
            <person name="Lee T.-H."/>
            <person name="Bashyal P."/>
            <person name="Kim T.-S."/>
            <person name="Lee W.-H."/>
            <person name="Kawkins C."/>
            <person name="Kim C.-K."/>
            <person name="Kim J.S."/>
            <person name="Ahn B.O."/>
            <person name="Rhee S.Y."/>
            <person name="Sohng J.K."/>
        </authorList>
    </citation>
    <scope>NUCLEOTIDE SEQUENCE</scope>
    <source>
        <tissue evidence="6">Leaf</tissue>
    </source>
</reference>
<dbReference type="EC" id="2.4.1.-" evidence="5"/>
<evidence type="ECO:0000313" key="7">
    <source>
        <dbReference type="Proteomes" id="UP000634136"/>
    </source>
</evidence>
<proteinExistence type="inferred from homology"/>
<evidence type="ECO:0000256" key="2">
    <source>
        <dbReference type="ARBA" id="ARBA00022676"/>
    </source>
</evidence>
<keyword evidence="7" id="KW-1185">Reference proteome</keyword>
<accession>A0A834WLF3</accession>
<dbReference type="SUPFAM" id="SSF53756">
    <property type="entry name" value="UDP-Glycosyltransferase/glycogen phosphorylase"/>
    <property type="match status" value="1"/>
</dbReference>
<evidence type="ECO:0000256" key="3">
    <source>
        <dbReference type="ARBA" id="ARBA00022679"/>
    </source>
</evidence>
<dbReference type="PROSITE" id="PS00375">
    <property type="entry name" value="UDPGT"/>
    <property type="match status" value="1"/>
</dbReference>
<gene>
    <name evidence="6" type="ORF">G2W53_016347</name>
</gene>
<dbReference type="CDD" id="cd03784">
    <property type="entry name" value="GT1_Gtf-like"/>
    <property type="match status" value="1"/>
</dbReference>
<dbReference type="Gene3D" id="3.40.50.2000">
    <property type="entry name" value="Glycogen Phosphorylase B"/>
    <property type="match status" value="2"/>
</dbReference>
<dbReference type="Proteomes" id="UP000634136">
    <property type="component" value="Unassembled WGS sequence"/>
</dbReference>
<sequence>MAKTPNIAIIPSAGFTHLFPIIEFSKKLLQFHPDFHITCIIPILESLPSSSKSYLQSLPPNIHTVFLPPVHKHDMPQGVHRGAQVQLTITLSLPLIHHQLKSLNDSTTSSLVALITDCFAHEALDFAGEFDALSFMYLPYASMIFSLYFCNSTTKLEKEEKEEEGEEYYSPDSIKIPACVPVRGRGLTESLYDPLVLKQFFERAEKFRLIDGILLNTFLELEKETISGIYEEIKGNGIKTQLYPVGPITPAGSSTEENGSGSDCLRWLDQQEPKSVLYVSFGSGGTLSQAQMDELAIGLEQSGKKFLWVARPPSDDVSAAYLATMKDNPLDFLPEGFLERTKGQGLVVPMWAPQVPILRHGSVGGFLSHCGWNSSLESIVHGVPLLAWPLFAEQKMNAAFLTDVLKVALWPQSGGTVGREEIAKVVRMLMEGEEGKEARKRMEELRDAASNALEEEGGSSRRTLSEFAMNLRARA</sequence>
<dbReference type="PANTHER" id="PTHR48045:SF11">
    <property type="entry name" value="UDP-GLYCOSYLTRANSFERASE 72B1"/>
    <property type="match status" value="1"/>
</dbReference>
<dbReference type="GO" id="GO:0008194">
    <property type="term" value="F:UDP-glycosyltransferase activity"/>
    <property type="evidence" value="ECO:0007669"/>
    <property type="project" value="InterPro"/>
</dbReference>
<keyword evidence="2 4" id="KW-0328">Glycosyltransferase</keyword>
<dbReference type="OrthoDB" id="5835829at2759"/>
<organism evidence="6 7">
    <name type="scientific">Senna tora</name>
    <dbReference type="NCBI Taxonomy" id="362788"/>
    <lineage>
        <taxon>Eukaryota</taxon>
        <taxon>Viridiplantae</taxon>
        <taxon>Streptophyta</taxon>
        <taxon>Embryophyta</taxon>
        <taxon>Tracheophyta</taxon>
        <taxon>Spermatophyta</taxon>
        <taxon>Magnoliopsida</taxon>
        <taxon>eudicotyledons</taxon>
        <taxon>Gunneridae</taxon>
        <taxon>Pentapetalae</taxon>
        <taxon>rosids</taxon>
        <taxon>fabids</taxon>
        <taxon>Fabales</taxon>
        <taxon>Fabaceae</taxon>
        <taxon>Caesalpinioideae</taxon>
        <taxon>Cassia clade</taxon>
        <taxon>Senna</taxon>
    </lineage>
</organism>
<evidence type="ECO:0000256" key="1">
    <source>
        <dbReference type="ARBA" id="ARBA00009995"/>
    </source>
</evidence>
<comment type="caution">
    <text evidence="6">The sequence shown here is derived from an EMBL/GenBank/DDBJ whole genome shotgun (WGS) entry which is preliminary data.</text>
</comment>
<dbReference type="PANTHER" id="PTHR48045">
    <property type="entry name" value="UDP-GLYCOSYLTRANSFERASE 72B1"/>
    <property type="match status" value="1"/>
</dbReference>
<dbReference type="Pfam" id="PF00201">
    <property type="entry name" value="UDPGT"/>
    <property type="match status" value="1"/>
</dbReference>
<keyword evidence="3 4" id="KW-0808">Transferase</keyword>
<dbReference type="InterPro" id="IPR002213">
    <property type="entry name" value="UDP_glucos_trans"/>
</dbReference>
<dbReference type="EMBL" id="JAAIUW010000006">
    <property type="protein sequence ID" value="KAF7825183.1"/>
    <property type="molecule type" value="Genomic_DNA"/>
</dbReference>
<evidence type="ECO:0000256" key="5">
    <source>
        <dbReference type="RuleBase" id="RU362057"/>
    </source>
</evidence>
<protein>
    <recommendedName>
        <fullName evidence="5">Glycosyltransferase</fullName>
        <ecNumber evidence="5">2.4.1.-</ecNumber>
    </recommendedName>
</protein>
<name>A0A834WLF3_9FABA</name>
<dbReference type="FunFam" id="3.40.50.2000:FF:000051">
    <property type="entry name" value="Glycosyltransferase"/>
    <property type="match status" value="1"/>
</dbReference>
<evidence type="ECO:0000313" key="6">
    <source>
        <dbReference type="EMBL" id="KAF7825183.1"/>
    </source>
</evidence>